<evidence type="ECO:0000256" key="6">
    <source>
        <dbReference type="ARBA" id="ARBA00023136"/>
    </source>
</evidence>
<evidence type="ECO:0000256" key="5">
    <source>
        <dbReference type="ARBA" id="ARBA00023077"/>
    </source>
</evidence>
<keyword evidence="14" id="KW-1185">Reference proteome</keyword>
<dbReference type="HOGENOM" id="CLU_010745_0_0_6"/>
<evidence type="ECO:0000256" key="2">
    <source>
        <dbReference type="ARBA" id="ARBA00022448"/>
    </source>
</evidence>
<evidence type="ECO:0000259" key="11">
    <source>
        <dbReference type="Pfam" id="PF00593"/>
    </source>
</evidence>
<evidence type="ECO:0000256" key="1">
    <source>
        <dbReference type="ARBA" id="ARBA00004571"/>
    </source>
</evidence>
<evidence type="ECO:0000313" key="14">
    <source>
        <dbReference type="Proteomes" id="UP000011864"/>
    </source>
</evidence>
<comment type="subcellular location">
    <subcellularLocation>
        <location evidence="1 8">Cell outer membrane</location>
        <topology evidence="1 8">Multi-pass membrane protein</topology>
    </subcellularLocation>
</comment>
<dbReference type="OrthoDB" id="6276154at2"/>
<feature type="chain" id="PRO_5003898563" evidence="10">
    <location>
        <begin position="30"/>
        <end position="895"/>
    </location>
</feature>
<dbReference type="AlphaFoldDB" id="K6ZR12"/>
<evidence type="ECO:0000256" key="8">
    <source>
        <dbReference type="PROSITE-ProRule" id="PRU01360"/>
    </source>
</evidence>
<evidence type="ECO:0000256" key="3">
    <source>
        <dbReference type="ARBA" id="ARBA00022452"/>
    </source>
</evidence>
<dbReference type="eggNOG" id="COG1629">
    <property type="taxonomic scope" value="Bacteria"/>
</dbReference>
<dbReference type="InterPro" id="IPR037066">
    <property type="entry name" value="Plug_dom_sf"/>
</dbReference>
<dbReference type="KEGG" id="gps:C427_4303"/>
<dbReference type="Pfam" id="PF00593">
    <property type="entry name" value="TonB_dep_Rec_b-barrel"/>
    <property type="match status" value="1"/>
</dbReference>
<keyword evidence="4 8" id="KW-0812">Transmembrane</keyword>
<dbReference type="STRING" id="1129794.C427_4303"/>
<dbReference type="eggNOG" id="COG4771">
    <property type="taxonomic scope" value="Bacteria"/>
</dbReference>
<dbReference type="PROSITE" id="PS52016">
    <property type="entry name" value="TONB_DEPENDENT_REC_3"/>
    <property type="match status" value="1"/>
</dbReference>
<dbReference type="PANTHER" id="PTHR47234">
    <property type="match status" value="1"/>
</dbReference>
<evidence type="ECO:0000256" key="4">
    <source>
        <dbReference type="ARBA" id="ARBA00022692"/>
    </source>
</evidence>
<keyword evidence="2 8" id="KW-0813">Transport</keyword>
<dbReference type="RefSeq" id="WP_007639330.1">
    <property type="nucleotide sequence ID" value="NC_020514.1"/>
</dbReference>
<dbReference type="InterPro" id="IPR039426">
    <property type="entry name" value="TonB-dep_rcpt-like"/>
</dbReference>
<proteinExistence type="inferred from homology"/>
<keyword evidence="5 9" id="KW-0798">TonB box</keyword>
<evidence type="ECO:0000259" key="12">
    <source>
        <dbReference type="Pfam" id="PF07715"/>
    </source>
</evidence>
<keyword evidence="6 8" id="KW-0472">Membrane</keyword>
<dbReference type="EMBL" id="CP003837">
    <property type="protein sequence ID" value="AGH46405.1"/>
    <property type="molecule type" value="Genomic_DNA"/>
</dbReference>
<evidence type="ECO:0000256" key="10">
    <source>
        <dbReference type="SAM" id="SignalP"/>
    </source>
</evidence>
<feature type="domain" description="TonB-dependent receptor-like beta-barrel" evidence="11">
    <location>
        <begin position="350"/>
        <end position="859"/>
    </location>
</feature>
<accession>K6ZR12</accession>
<dbReference type="InterPro" id="IPR000531">
    <property type="entry name" value="Beta-barrel_TonB"/>
</dbReference>
<name>K6ZR12_9ALTE</name>
<protein>
    <submittedName>
        <fullName evidence="13">TonB-dependent receptor</fullName>
    </submittedName>
</protein>
<dbReference type="Gene3D" id="2.40.170.20">
    <property type="entry name" value="TonB-dependent receptor, beta-barrel domain"/>
    <property type="match status" value="1"/>
</dbReference>
<sequence>MKAYTLKPVAKNILIALSTSVFLSSQVVAQQAEVIEITGSRIPRSELTATSPVFTISDIQLETDQAITVEDIVKKLPQAAAGANSTGATVGDSLGSSTIDLRGLGQNRTLVLVNGSRVVPFSFRNAVDVNSIPAGLIKRVEVLTGGAAAVYGADAVAGVVNFILDDKYEGFEASAGYEMPNGGGETFNVDATMGANIDDGKGNITAYLGYSKREKLLAGERDFTANGPSVVAGTGGNFTDVSSGRMFAFSDSGTLTDSPQTLDITPDLYLMQPLERLTANVFFNYTPFDNSVAVYGRAMFTQVRVNGAGSTGQSPVVVNEQITIASDNPFLSSSIRDLLTFDANGAAQVAVQKNLGFGLQETRTVRDTLQFQVGFKGDLTDFIGWDVYGQYGRTDGTAKVYNNGISSNFQNIANTRNIFGPTDLSDLSTPLIHSNRERVQSVINLNISGDSGDVFELPAGPIGFSVGYEYRDESGVQTPGSALINGSAYGLGGISAIDSGFDTKEWYGEVLVPVLRDLPFIKELSIEGAYRYSNYSNIDSANTDKLGLSWAVNEDLRLRATRQTAIRAPNLGEFAGPEVALSLALFDPNSASFISRLGGRFDGDPCLDGRGDSAQCERLGAAAPGTTFDTSQAIYTFGGNDMIQPEKSTTTSFGIVYTPDIIEGLDITVDYYDIEITDAISQIQPIAALTSCYIDNPVAGNPLCGAVLRDPSTGLINQTLVNDFNLAVLSQSGFDVGVRYALGDISENIQDFQVSYQGNIVDAQDRQNNATVESLDCKGTFGTSCTGDFASIVQADYRHRAWVDFSVDAVNVQIGWRMIGRVDAALNDSVSIGSLNYIDLAATYKFADTYEVTFGIDNLFDKQPPIPESGGNFFGTVSDYDVIGRTVGVTFRFRP</sequence>
<dbReference type="Proteomes" id="UP000011864">
    <property type="component" value="Chromosome"/>
</dbReference>
<organism evidence="13 14">
    <name type="scientific">Paraglaciecola psychrophila 170</name>
    <dbReference type="NCBI Taxonomy" id="1129794"/>
    <lineage>
        <taxon>Bacteria</taxon>
        <taxon>Pseudomonadati</taxon>
        <taxon>Pseudomonadota</taxon>
        <taxon>Gammaproteobacteria</taxon>
        <taxon>Alteromonadales</taxon>
        <taxon>Alteromonadaceae</taxon>
        <taxon>Paraglaciecola</taxon>
    </lineage>
</organism>
<dbReference type="Pfam" id="PF07715">
    <property type="entry name" value="Plug"/>
    <property type="match status" value="1"/>
</dbReference>
<dbReference type="InterPro" id="IPR012910">
    <property type="entry name" value="Plug_dom"/>
</dbReference>
<feature type="domain" description="TonB-dependent receptor plug" evidence="12">
    <location>
        <begin position="48"/>
        <end position="159"/>
    </location>
</feature>
<reference evidence="13 14" key="1">
    <citation type="journal article" date="2013" name="Genome Announc.">
        <title>Complete Genome Sequence of Glaciecola psychrophila Strain 170T.</title>
        <authorList>
            <person name="Yin J."/>
            <person name="Chen J."/>
            <person name="Liu G."/>
            <person name="Yu Y."/>
            <person name="Song L."/>
            <person name="Wang X."/>
            <person name="Qu X."/>
        </authorList>
    </citation>
    <scope>NUCLEOTIDE SEQUENCE [LARGE SCALE GENOMIC DNA]</scope>
    <source>
        <strain evidence="13 14">170</strain>
    </source>
</reference>
<evidence type="ECO:0000256" key="9">
    <source>
        <dbReference type="RuleBase" id="RU003357"/>
    </source>
</evidence>
<evidence type="ECO:0000313" key="13">
    <source>
        <dbReference type="EMBL" id="AGH46405.1"/>
    </source>
</evidence>
<dbReference type="Gene3D" id="2.170.130.10">
    <property type="entry name" value="TonB-dependent receptor, plug domain"/>
    <property type="match status" value="1"/>
</dbReference>
<dbReference type="InterPro" id="IPR036942">
    <property type="entry name" value="Beta-barrel_TonB_sf"/>
</dbReference>
<comment type="similarity">
    <text evidence="8 9">Belongs to the TonB-dependent receptor family.</text>
</comment>
<dbReference type="PATRIC" id="fig|1129794.4.peg.4281"/>
<dbReference type="SUPFAM" id="SSF56935">
    <property type="entry name" value="Porins"/>
    <property type="match status" value="1"/>
</dbReference>
<keyword evidence="13" id="KW-0675">Receptor</keyword>
<feature type="signal peptide" evidence="10">
    <location>
        <begin position="1"/>
        <end position="29"/>
    </location>
</feature>
<gene>
    <name evidence="13" type="ORF">C427_4303</name>
</gene>
<evidence type="ECO:0000256" key="7">
    <source>
        <dbReference type="ARBA" id="ARBA00023237"/>
    </source>
</evidence>
<keyword evidence="3 8" id="KW-1134">Transmembrane beta strand</keyword>
<keyword evidence="10" id="KW-0732">Signal</keyword>
<dbReference type="PANTHER" id="PTHR47234:SF2">
    <property type="entry name" value="TONB-DEPENDENT RECEPTOR"/>
    <property type="match status" value="1"/>
</dbReference>
<dbReference type="GO" id="GO:0009279">
    <property type="term" value="C:cell outer membrane"/>
    <property type="evidence" value="ECO:0007669"/>
    <property type="project" value="UniProtKB-SubCell"/>
</dbReference>
<keyword evidence="7 8" id="KW-0998">Cell outer membrane</keyword>